<organism evidence="2 3">
    <name type="scientific">Pseudomonas putida</name>
    <name type="common">Arthrobacter siderocapsulatus</name>
    <dbReference type="NCBI Taxonomy" id="303"/>
    <lineage>
        <taxon>Bacteria</taxon>
        <taxon>Pseudomonadati</taxon>
        <taxon>Pseudomonadota</taxon>
        <taxon>Gammaproteobacteria</taxon>
        <taxon>Pseudomonadales</taxon>
        <taxon>Pseudomonadaceae</taxon>
        <taxon>Pseudomonas</taxon>
    </lineage>
</organism>
<dbReference type="SUPFAM" id="SSF55826">
    <property type="entry name" value="YbaK/ProRS associated domain"/>
    <property type="match status" value="1"/>
</dbReference>
<evidence type="ECO:0000313" key="2">
    <source>
        <dbReference type="EMBL" id="APO81117.1"/>
    </source>
</evidence>
<reference evidence="2 3" key="1">
    <citation type="submission" date="2016-12" db="EMBL/GenBank/DDBJ databases">
        <title>Draft Genome Sequence of Mercury Resistant Pseudomonas DRA525.</title>
        <authorList>
            <person name="Drace K.M."/>
        </authorList>
    </citation>
    <scope>NUCLEOTIDE SEQUENCE [LARGE SCALE GENOMIC DNA]</scope>
    <source>
        <strain evidence="2 3">DRA525</strain>
    </source>
</reference>
<evidence type="ECO:0000313" key="3">
    <source>
        <dbReference type="Proteomes" id="UP000185146"/>
    </source>
</evidence>
<accession>A0A1L5PLN7</accession>
<dbReference type="Pfam" id="PF04073">
    <property type="entry name" value="tRNA_edit"/>
    <property type="match status" value="1"/>
</dbReference>
<dbReference type="GO" id="GO:0002161">
    <property type="term" value="F:aminoacyl-tRNA deacylase activity"/>
    <property type="evidence" value="ECO:0007669"/>
    <property type="project" value="InterPro"/>
</dbReference>
<dbReference type="CDD" id="cd04332">
    <property type="entry name" value="YbaK_like"/>
    <property type="match status" value="1"/>
</dbReference>
<dbReference type="Gene3D" id="3.90.960.10">
    <property type="entry name" value="YbaK/aminoacyl-tRNA synthetase-associated domain"/>
    <property type="match status" value="1"/>
</dbReference>
<gene>
    <name evidence="2" type="ORF">BL240_06450</name>
</gene>
<sequence>MEIGGRNRRCIMRMAKTLQDRLDKANCDYDIIPHPHSATSLESARTAGVPAERVAKSVMLDDRHGNYIMAVLPANRHLDMTKVRMSGAWQLTRESGLPSLFGDCERGAVPALGDAYQIKMLLDSSLTRQGDVYLEAGDHDHLIHMSMEQYLKLVPRAEVRELS</sequence>
<dbReference type="AlphaFoldDB" id="A0A1L5PLN7"/>
<dbReference type="Proteomes" id="UP000185146">
    <property type="component" value="Chromosome"/>
</dbReference>
<evidence type="ECO:0000259" key="1">
    <source>
        <dbReference type="Pfam" id="PF04073"/>
    </source>
</evidence>
<feature type="domain" description="YbaK/aminoacyl-tRNA synthetase-associated" evidence="1">
    <location>
        <begin position="34"/>
        <end position="153"/>
    </location>
</feature>
<dbReference type="InterPro" id="IPR036754">
    <property type="entry name" value="YbaK/aa-tRNA-synt-asso_dom_sf"/>
</dbReference>
<dbReference type="InterPro" id="IPR007214">
    <property type="entry name" value="YbaK/aa-tRNA-synth-assoc-dom"/>
</dbReference>
<protein>
    <recommendedName>
        <fullName evidence="1">YbaK/aminoacyl-tRNA synthetase-associated domain-containing protein</fullName>
    </recommendedName>
</protein>
<proteinExistence type="predicted"/>
<name>A0A1L5PLN7_PSEPU</name>
<dbReference type="EMBL" id="CP018743">
    <property type="protein sequence ID" value="APO81117.1"/>
    <property type="molecule type" value="Genomic_DNA"/>
</dbReference>